<dbReference type="RefSeq" id="WP_378414737.1">
    <property type="nucleotide sequence ID" value="NZ_JBHSFO010000002.1"/>
</dbReference>
<comment type="caution">
    <text evidence="2">The sequence shown here is derived from an EMBL/GenBank/DDBJ whole genome shotgun (WGS) entry which is preliminary data.</text>
</comment>
<evidence type="ECO:0000313" key="2">
    <source>
        <dbReference type="EMBL" id="MFC4603063.1"/>
    </source>
</evidence>
<keyword evidence="3" id="KW-1185">Reference proteome</keyword>
<proteinExistence type="predicted"/>
<protein>
    <recommendedName>
        <fullName evidence="4">DUF732 domain-containing protein</fullName>
    </recommendedName>
</protein>
<keyword evidence="1" id="KW-0732">Signal</keyword>
<dbReference type="EMBL" id="JBHSFO010000002">
    <property type="protein sequence ID" value="MFC4603063.1"/>
    <property type="molecule type" value="Genomic_DNA"/>
</dbReference>
<evidence type="ECO:0000256" key="1">
    <source>
        <dbReference type="SAM" id="SignalP"/>
    </source>
</evidence>
<organism evidence="2 3">
    <name type="scientific">Rhodococcus kronopolitis</name>
    <dbReference type="NCBI Taxonomy" id="1460226"/>
    <lineage>
        <taxon>Bacteria</taxon>
        <taxon>Bacillati</taxon>
        <taxon>Actinomycetota</taxon>
        <taxon>Actinomycetes</taxon>
        <taxon>Mycobacteriales</taxon>
        <taxon>Nocardiaceae</taxon>
        <taxon>Rhodococcus</taxon>
    </lineage>
</organism>
<feature type="chain" id="PRO_5047460727" description="DUF732 domain-containing protein" evidence="1">
    <location>
        <begin position="29"/>
        <end position="201"/>
    </location>
</feature>
<sequence length="201" mass="20579">MKIARRAASLAATVAVVGVALVGCSADADTSDQAGGGSSGGATTCVDATLPNATAEELVDVLRPVQVGDADDEFTSLMAQFEEGRAAQVARMQDGEVFKAVPADGDAAFAKSVCAQSRWDDVVNDQGETLASPRSQRAAVVATGHTYCDSFAQLKPSAASTGAWSDWAGYVDMMTQGATDGADDGRQTYAAALTNICPQFA</sequence>
<dbReference type="PROSITE" id="PS51257">
    <property type="entry name" value="PROKAR_LIPOPROTEIN"/>
    <property type="match status" value="1"/>
</dbReference>
<accession>A0ABV9FML0</accession>
<dbReference type="Proteomes" id="UP001595914">
    <property type="component" value="Unassembled WGS sequence"/>
</dbReference>
<reference evidence="3" key="1">
    <citation type="journal article" date="2019" name="Int. J. Syst. Evol. Microbiol.">
        <title>The Global Catalogue of Microorganisms (GCM) 10K type strain sequencing project: providing services to taxonomists for standard genome sequencing and annotation.</title>
        <authorList>
            <consortium name="The Broad Institute Genomics Platform"/>
            <consortium name="The Broad Institute Genome Sequencing Center for Infectious Disease"/>
            <person name="Wu L."/>
            <person name="Ma J."/>
        </authorList>
    </citation>
    <scope>NUCLEOTIDE SEQUENCE [LARGE SCALE GENOMIC DNA]</scope>
    <source>
        <strain evidence="3">CCUG 54520</strain>
    </source>
</reference>
<gene>
    <name evidence="2" type="ORF">ACFO6S_05105</name>
</gene>
<evidence type="ECO:0000313" key="3">
    <source>
        <dbReference type="Proteomes" id="UP001595914"/>
    </source>
</evidence>
<evidence type="ECO:0008006" key="4">
    <source>
        <dbReference type="Google" id="ProtNLM"/>
    </source>
</evidence>
<feature type="signal peptide" evidence="1">
    <location>
        <begin position="1"/>
        <end position="28"/>
    </location>
</feature>
<name>A0ABV9FML0_9NOCA</name>